<evidence type="ECO:0000256" key="6">
    <source>
        <dbReference type="ARBA" id="ARBA00034312"/>
    </source>
</evidence>
<comment type="similarity">
    <text evidence="6">Belongs to the heme-containing dehydratase family.</text>
</comment>
<evidence type="ECO:0000313" key="7">
    <source>
        <dbReference type="EMBL" id="MEB5477021.1"/>
    </source>
</evidence>
<dbReference type="EMBL" id="VTDN01000005">
    <property type="protein sequence ID" value="MEB5477021.1"/>
    <property type="molecule type" value="Genomic_DNA"/>
</dbReference>
<organism evidence="7 8">
    <name type="scientific">Acinetobacter pollinis</name>
    <dbReference type="NCBI Taxonomy" id="2605270"/>
    <lineage>
        <taxon>Bacteria</taxon>
        <taxon>Pseudomonadati</taxon>
        <taxon>Pseudomonadota</taxon>
        <taxon>Gammaproteobacteria</taxon>
        <taxon>Moraxellales</taxon>
        <taxon>Moraxellaceae</taxon>
        <taxon>Acinetobacter</taxon>
    </lineage>
</organism>
<comment type="caution">
    <text evidence="7">The sequence shown here is derived from an EMBL/GenBank/DDBJ whole genome shotgun (WGS) entry which is preliminary data.</text>
</comment>
<dbReference type="InterPro" id="IPR025702">
    <property type="entry name" value="OXD"/>
</dbReference>
<comment type="cofactor">
    <cofactor evidence="1">
        <name>heme b</name>
        <dbReference type="ChEBI" id="CHEBI:60344"/>
    </cofactor>
</comment>
<evidence type="ECO:0000313" key="8">
    <source>
        <dbReference type="Proteomes" id="UP001339883"/>
    </source>
</evidence>
<keyword evidence="4" id="KW-0408">Iron</keyword>
<evidence type="ECO:0000256" key="3">
    <source>
        <dbReference type="ARBA" id="ARBA00022723"/>
    </source>
</evidence>
<gene>
    <name evidence="7" type="ORF">I2F25_08215</name>
</gene>
<evidence type="ECO:0000256" key="2">
    <source>
        <dbReference type="ARBA" id="ARBA00022617"/>
    </source>
</evidence>
<dbReference type="RefSeq" id="WP_325775421.1">
    <property type="nucleotide sequence ID" value="NZ_VTDN01000005.1"/>
</dbReference>
<sequence length="352" mass="41532">MESAIPRDLQEKRTCPHHKADKEYLPPFPAWTSRFENNAEQFVVVYFAIQSLQSIHFDEHRKVTQYFQKNHLPEYWVPSTYRDHLGFYHLVVTIYWSSTQVFEAWFRSSGFEAWWKDKEREAESCGYFLEVYYPKISEFEMIFSDPKTPEGLAHLAKGMSGEIQEHGYYGSMRDRLPIAQTHLLQAESITKESRIEVSKKRIQIKGKENLSLIRSGQDWSHTVGNERNIYLKHVEPILRHGMNFLALDGKKEGCLSCRYMRVLDKDTGDEIDKTFGLAHFKDLKHLENWAKSHETHTAIFAEFMSYVREMQFNISLKLFHEVMVLPAKSQYYEYIACHSKTGMLQDERSFIQ</sequence>
<keyword evidence="5" id="KW-0456">Lyase</keyword>
<dbReference type="Proteomes" id="UP001339883">
    <property type="component" value="Unassembled WGS sequence"/>
</dbReference>
<evidence type="ECO:0000256" key="1">
    <source>
        <dbReference type="ARBA" id="ARBA00001970"/>
    </source>
</evidence>
<accession>A0ABU6DU86</accession>
<reference evidence="7 8" key="1">
    <citation type="submission" date="2019-08" db="EMBL/GenBank/DDBJ databases">
        <title>Five species of Acinetobacter isolated from floral nectar and animal pollinators.</title>
        <authorList>
            <person name="Hendry T.A."/>
        </authorList>
    </citation>
    <scope>NUCLEOTIDE SEQUENCE [LARGE SCALE GENOMIC DNA]</scope>
    <source>
        <strain evidence="7 8">MD18.27</strain>
    </source>
</reference>
<name>A0ABU6DU86_9GAMM</name>
<keyword evidence="2" id="KW-0349">Heme</keyword>
<dbReference type="Pfam" id="PF13816">
    <property type="entry name" value="Dehydratase_hem"/>
    <property type="match status" value="1"/>
</dbReference>
<evidence type="ECO:0000256" key="5">
    <source>
        <dbReference type="ARBA" id="ARBA00023239"/>
    </source>
</evidence>
<proteinExistence type="inferred from homology"/>
<keyword evidence="8" id="KW-1185">Reference proteome</keyword>
<keyword evidence="3" id="KW-0479">Metal-binding</keyword>
<protein>
    <submittedName>
        <fullName evidence="7">Phenylacetaldoxime dehydratase family protein</fullName>
    </submittedName>
</protein>
<evidence type="ECO:0000256" key="4">
    <source>
        <dbReference type="ARBA" id="ARBA00023004"/>
    </source>
</evidence>